<evidence type="ECO:0000313" key="2">
    <source>
        <dbReference type="EMBL" id="TDG06588.1"/>
    </source>
</evidence>
<organism evidence="2 3">
    <name type="scientific">Paraburkholderia guartelaensis</name>
    <dbReference type="NCBI Taxonomy" id="2546446"/>
    <lineage>
        <taxon>Bacteria</taxon>
        <taxon>Pseudomonadati</taxon>
        <taxon>Pseudomonadota</taxon>
        <taxon>Betaproteobacteria</taxon>
        <taxon>Burkholderiales</taxon>
        <taxon>Burkholderiaceae</taxon>
        <taxon>Paraburkholderia</taxon>
    </lineage>
</organism>
<dbReference type="Proteomes" id="UP000295606">
    <property type="component" value="Unassembled WGS sequence"/>
</dbReference>
<evidence type="ECO:0000259" key="1">
    <source>
        <dbReference type="Pfam" id="PF12680"/>
    </source>
</evidence>
<dbReference type="InterPro" id="IPR032710">
    <property type="entry name" value="NTF2-like_dom_sf"/>
</dbReference>
<reference evidence="2 3" key="1">
    <citation type="submission" date="2019-03" db="EMBL/GenBank/DDBJ databases">
        <title>Paraburkholderia sp. isolated from native Mimosa gymnas in Guartela State Park, Brazil.</title>
        <authorList>
            <person name="Paulitsch F."/>
            <person name="Hungria M."/>
            <person name="Delamuta J.R.M."/>
            <person name="Ribeiro R.A."/>
            <person name="Dall'Agnol R."/>
            <person name="Silva J.S.B."/>
        </authorList>
    </citation>
    <scope>NUCLEOTIDE SEQUENCE [LARGE SCALE GENOMIC DNA]</scope>
    <source>
        <strain evidence="2 3">CNPSo 3008</strain>
    </source>
</reference>
<accession>A0A4R5LDI7</accession>
<dbReference type="InterPro" id="IPR037401">
    <property type="entry name" value="SnoaL-like"/>
</dbReference>
<dbReference type="OrthoDB" id="1163083at2"/>
<feature type="domain" description="SnoaL-like" evidence="1">
    <location>
        <begin position="19"/>
        <end position="113"/>
    </location>
</feature>
<evidence type="ECO:0000313" key="3">
    <source>
        <dbReference type="Proteomes" id="UP000295606"/>
    </source>
</evidence>
<dbReference type="EMBL" id="SMOD01000014">
    <property type="protein sequence ID" value="TDG06588.1"/>
    <property type="molecule type" value="Genomic_DNA"/>
</dbReference>
<sequence>MNDAILNLPPAVARSLAIWHELVDSKDLSRLESIVHPEAVFRSPMAFKPYGPAPALLMALRTVITIFEGFTYHRQFASGDGLNVVLEFSATVQDKQLKGIDMIRFDETGRIVEFEVMIRPFNALQVLGAEMGARLAHLLPAYKAASNP</sequence>
<dbReference type="Pfam" id="PF12680">
    <property type="entry name" value="SnoaL_2"/>
    <property type="match status" value="1"/>
</dbReference>
<dbReference type="RefSeq" id="WP_133184439.1">
    <property type="nucleotide sequence ID" value="NZ_SMOD01000014.1"/>
</dbReference>
<dbReference type="Gene3D" id="3.10.450.50">
    <property type="match status" value="1"/>
</dbReference>
<proteinExistence type="predicted"/>
<protein>
    <submittedName>
        <fullName evidence="2">Nuclear transport factor 2 family protein</fullName>
    </submittedName>
</protein>
<dbReference type="AlphaFoldDB" id="A0A4R5LDI7"/>
<comment type="caution">
    <text evidence="2">The sequence shown here is derived from an EMBL/GenBank/DDBJ whole genome shotgun (WGS) entry which is preliminary data.</text>
</comment>
<gene>
    <name evidence="2" type="ORF">E1N52_19875</name>
</gene>
<name>A0A4R5LDI7_9BURK</name>
<dbReference type="SUPFAM" id="SSF54427">
    <property type="entry name" value="NTF2-like"/>
    <property type="match status" value="1"/>
</dbReference>